<dbReference type="EMBL" id="BDEQ01000001">
    <property type="protein sequence ID" value="GAT92576.1"/>
    <property type="molecule type" value="Genomic_DNA"/>
</dbReference>
<organism evidence="1 2">
    <name type="scientific">Entamoeba histolytica</name>
    <dbReference type="NCBI Taxonomy" id="5759"/>
    <lineage>
        <taxon>Eukaryota</taxon>
        <taxon>Amoebozoa</taxon>
        <taxon>Evosea</taxon>
        <taxon>Archamoebae</taxon>
        <taxon>Mastigamoebida</taxon>
        <taxon>Entamoebidae</taxon>
        <taxon>Entamoeba</taxon>
    </lineage>
</organism>
<accession>A0A5K1U8V0</accession>
<evidence type="ECO:0000313" key="1">
    <source>
        <dbReference type="EMBL" id="GAT92576.1"/>
    </source>
</evidence>
<reference evidence="1 2" key="1">
    <citation type="submission" date="2016-05" db="EMBL/GenBank/DDBJ databases">
        <title>First whole genome sequencing of Entamoeba histolytica HM1:IMSS-clone-6.</title>
        <authorList>
            <person name="Mukherjee Avik.K."/>
            <person name="Izumyama S."/>
            <person name="Nakada-Tsukui K."/>
            <person name="Nozaki T."/>
        </authorList>
    </citation>
    <scope>NUCLEOTIDE SEQUENCE [LARGE SCALE GENOMIC DNA]</scope>
    <source>
        <strain evidence="1 2">HM1:IMSS clone 6</strain>
    </source>
</reference>
<dbReference type="Proteomes" id="UP000078387">
    <property type="component" value="Unassembled WGS sequence"/>
</dbReference>
<dbReference type="VEuPathDB" id="AmoebaDB:EHI8A_009440"/>
<dbReference type="AlphaFoldDB" id="A0A5K1U8V0"/>
<dbReference type="VEuPathDB" id="AmoebaDB:KM1_016550"/>
<dbReference type="VEuPathDB" id="AmoebaDB:EHI7A_012730"/>
<evidence type="ECO:0000313" key="2">
    <source>
        <dbReference type="Proteomes" id="UP000078387"/>
    </source>
</evidence>
<dbReference type="OMA" id="YHYKRIV"/>
<proteinExistence type="predicted"/>
<name>A0A5K1U8V0_ENTHI</name>
<protein>
    <submittedName>
        <fullName evidence="1">Uncharacterized protein</fullName>
    </submittedName>
</protein>
<dbReference type="VEuPathDB" id="AmoebaDB:EHI_183140"/>
<sequence length="351" mass="41008">MNVHYEHVDSCFPERIKEINEFYTIISSASSLGETILIHRNYDDDSIMIIKECLNGLYCHRLIQFNQQLVSFIRMIKSKPLISISQIITKEQIKIGRSNKQTLIILINDFEKILKDEQIQYLKYLQSFCALHNIIIHLVYFSYNPLSTQLGCHYKRIVFLPLSLESIQRVVSMSVQTTNDDIKKKIMIFVEKLYYYNPSRLFIITSSFSFLEFLQTNPNANDNSLNSFFTTITQPLCIGHKIIKENVDLINNTSYHLNYLLYISFKLSSNNSCSLKINKIYSEYTFSCPNPLPFDMFILLFKSAVDDHYFIAAQTDVPFIVNSYKLIITQNQFDQIEDSLFGHQKLETDAF</sequence>
<comment type="caution">
    <text evidence="1">The sequence shown here is derived from an EMBL/GenBank/DDBJ whole genome shotgun (WGS) entry which is preliminary data.</text>
</comment>
<gene>
    <name evidence="1" type="ORF">CL6EHI_183140</name>
</gene>
<dbReference type="VEuPathDB" id="AmoebaDB:EHI5A_025240"/>